<dbReference type="InterPro" id="IPR007016">
    <property type="entry name" value="O-antigen_ligase-rel_domated"/>
</dbReference>
<dbReference type="EMBL" id="QVLU01000021">
    <property type="protein sequence ID" value="RGE68005.1"/>
    <property type="molecule type" value="Genomic_DNA"/>
</dbReference>
<comment type="subcellular location">
    <subcellularLocation>
        <location evidence="1">Membrane</location>
        <topology evidence="1">Multi-pass membrane protein</topology>
    </subcellularLocation>
</comment>
<dbReference type="GO" id="GO:0016020">
    <property type="term" value="C:membrane"/>
    <property type="evidence" value="ECO:0007669"/>
    <property type="project" value="UniProtKB-SubCell"/>
</dbReference>
<organism evidence="7 8">
    <name type="scientific">Eisenbergiella massiliensis</name>
    <dbReference type="NCBI Taxonomy" id="1720294"/>
    <lineage>
        <taxon>Bacteria</taxon>
        <taxon>Bacillati</taxon>
        <taxon>Bacillota</taxon>
        <taxon>Clostridia</taxon>
        <taxon>Lachnospirales</taxon>
        <taxon>Lachnospiraceae</taxon>
        <taxon>Eisenbergiella</taxon>
    </lineage>
</organism>
<feature type="transmembrane region" description="Helical" evidence="5">
    <location>
        <begin position="234"/>
        <end position="251"/>
    </location>
</feature>
<keyword evidence="2 5" id="KW-0812">Transmembrane</keyword>
<dbReference type="Proteomes" id="UP000261166">
    <property type="component" value="Unassembled WGS sequence"/>
</dbReference>
<feature type="transmembrane region" description="Helical" evidence="5">
    <location>
        <begin position="206"/>
        <end position="222"/>
    </location>
</feature>
<dbReference type="OrthoDB" id="10021443at2"/>
<sequence>MVLKEKNMSRLWKWIFILTIMLPIGGSDYSWLNFMQIRYEISILDVVFTLMLCYELFSLRSPLKVKKKQLIWICTSFLTILIFIYTVIKSYGIHNVRAIRDSFNYLMCLEFLIAPMIMKNRGITYKEIVDWTGTGYIGFTIITLITYVGYYQIGNRVGGNCFSLSVMLIPYEIYRILQNKTGKNRKSLIIVLCFLINAIITQNRTAIFFVGISVLFVFALEMRNQVSKKKIQKIALMIILVFLAVLGLITSKPEVIIRIITGGEIDTFAGRVNTFNYYFNLIRENPSGYGFGFIMHFFTAGNYQLPLETYQIDNAFVVYGIKGGVLMLLLFSVLALIPFKANLVFDLKEKKLFRCSYLFLLTATYVMTSQIIQGRATALFIWFLVGITIKNYGIQMQIKKVEGESNYEY</sequence>
<feature type="transmembrane region" description="Helical" evidence="5">
    <location>
        <begin position="316"/>
        <end position="339"/>
    </location>
</feature>
<reference evidence="7 8" key="1">
    <citation type="submission" date="2018-08" db="EMBL/GenBank/DDBJ databases">
        <title>A genome reference for cultivated species of the human gut microbiota.</title>
        <authorList>
            <person name="Zou Y."/>
            <person name="Xue W."/>
            <person name="Luo G."/>
        </authorList>
    </citation>
    <scope>NUCLEOTIDE SEQUENCE [LARGE SCALE GENOMIC DNA]</scope>
    <source>
        <strain evidence="7 8">AF26-4BH</strain>
    </source>
</reference>
<feature type="transmembrane region" description="Helical" evidence="5">
    <location>
        <begin position="374"/>
        <end position="392"/>
    </location>
</feature>
<evidence type="ECO:0000256" key="1">
    <source>
        <dbReference type="ARBA" id="ARBA00004141"/>
    </source>
</evidence>
<keyword evidence="4 5" id="KW-0472">Membrane</keyword>
<dbReference type="InterPro" id="IPR051533">
    <property type="entry name" value="WaaL-like"/>
</dbReference>
<keyword evidence="7" id="KW-0436">Ligase</keyword>
<evidence type="ECO:0000256" key="5">
    <source>
        <dbReference type="SAM" id="Phobius"/>
    </source>
</evidence>
<proteinExistence type="predicted"/>
<feature type="transmembrane region" description="Helical" evidence="5">
    <location>
        <begin position="103"/>
        <end position="119"/>
    </location>
</feature>
<feature type="transmembrane region" description="Helical" evidence="5">
    <location>
        <begin position="37"/>
        <end position="57"/>
    </location>
</feature>
<evidence type="ECO:0000313" key="8">
    <source>
        <dbReference type="Proteomes" id="UP000261166"/>
    </source>
</evidence>
<evidence type="ECO:0000256" key="3">
    <source>
        <dbReference type="ARBA" id="ARBA00022989"/>
    </source>
</evidence>
<feature type="transmembrane region" description="Helical" evidence="5">
    <location>
        <begin position="12"/>
        <end position="31"/>
    </location>
</feature>
<evidence type="ECO:0000256" key="4">
    <source>
        <dbReference type="ARBA" id="ARBA00023136"/>
    </source>
</evidence>
<evidence type="ECO:0000313" key="7">
    <source>
        <dbReference type="EMBL" id="RGE68005.1"/>
    </source>
</evidence>
<feature type="domain" description="O-antigen ligase-related" evidence="6">
    <location>
        <begin position="190"/>
        <end position="331"/>
    </location>
</feature>
<dbReference type="AlphaFoldDB" id="A0A3E3ILN8"/>
<dbReference type="PANTHER" id="PTHR37422:SF17">
    <property type="entry name" value="O-ANTIGEN LIGASE"/>
    <property type="match status" value="1"/>
</dbReference>
<protein>
    <submittedName>
        <fullName evidence="7">O-antigen ligase domain-containing protein</fullName>
    </submittedName>
</protein>
<feature type="transmembrane region" description="Helical" evidence="5">
    <location>
        <begin position="69"/>
        <end position="88"/>
    </location>
</feature>
<feature type="transmembrane region" description="Helical" evidence="5">
    <location>
        <begin position="131"/>
        <end position="151"/>
    </location>
</feature>
<dbReference type="Pfam" id="PF04932">
    <property type="entry name" value="Wzy_C"/>
    <property type="match status" value="1"/>
</dbReference>
<keyword evidence="3 5" id="KW-1133">Transmembrane helix</keyword>
<name>A0A3E3ILN8_9FIRM</name>
<dbReference type="PANTHER" id="PTHR37422">
    <property type="entry name" value="TEICHURONIC ACID BIOSYNTHESIS PROTEIN TUAE"/>
    <property type="match status" value="1"/>
</dbReference>
<evidence type="ECO:0000259" key="6">
    <source>
        <dbReference type="Pfam" id="PF04932"/>
    </source>
</evidence>
<gene>
    <name evidence="7" type="ORF">DWY69_20385</name>
</gene>
<comment type="caution">
    <text evidence="7">The sequence shown here is derived from an EMBL/GenBank/DDBJ whole genome shotgun (WGS) entry which is preliminary data.</text>
</comment>
<dbReference type="GO" id="GO:0016874">
    <property type="term" value="F:ligase activity"/>
    <property type="evidence" value="ECO:0007669"/>
    <property type="project" value="UniProtKB-KW"/>
</dbReference>
<evidence type="ECO:0000256" key="2">
    <source>
        <dbReference type="ARBA" id="ARBA00022692"/>
    </source>
</evidence>
<accession>A0A3E3ILN8</accession>